<name>A0AAV4W3T3_CAEEX</name>
<organism evidence="2 3">
    <name type="scientific">Caerostris extrusa</name>
    <name type="common">Bark spider</name>
    <name type="synonym">Caerostris bankana</name>
    <dbReference type="NCBI Taxonomy" id="172846"/>
    <lineage>
        <taxon>Eukaryota</taxon>
        <taxon>Metazoa</taxon>
        <taxon>Ecdysozoa</taxon>
        <taxon>Arthropoda</taxon>
        <taxon>Chelicerata</taxon>
        <taxon>Arachnida</taxon>
        <taxon>Araneae</taxon>
        <taxon>Araneomorphae</taxon>
        <taxon>Entelegynae</taxon>
        <taxon>Araneoidea</taxon>
        <taxon>Araneidae</taxon>
        <taxon>Caerostris</taxon>
    </lineage>
</organism>
<evidence type="ECO:0000313" key="3">
    <source>
        <dbReference type="Proteomes" id="UP001054945"/>
    </source>
</evidence>
<feature type="compositionally biased region" description="Low complexity" evidence="1">
    <location>
        <begin position="37"/>
        <end position="50"/>
    </location>
</feature>
<feature type="compositionally biased region" description="Basic and acidic residues" evidence="1">
    <location>
        <begin position="24"/>
        <end position="36"/>
    </location>
</feature>
<reference evidence="2 3" key="1">
    <citation type="submission" date="2021-06" db="EMBL/GenBank/DDBJ databases">
        <title>Caerostris extrusa draft genome.</title>
        <authorList>
            <person name="Kono N."/>
            <person name="Arakawa K."/>
        </authorList>
    </citation>
    <scope>NUCLEOTIDE SEQUENCE [LARGE SCALE GENOMIC DNA]</scope>
</reference>
<accession>A0AAV4W3T3</accession>
<protein>
    <submittedName>
        <fullName evidence="2">Uncharacterized protein</fullName>
    </submittedName>
</protein>
<sequence length="50" mass="5518">MLQSGQRKAVSTLIGTDKYKSKNEIDKYKNQNENRLKTTLSAPLSSSTSG</sequence>
<dbReference type="EMBL" id="BPLR01015496">
    <property type="protein sequence ID" value="GIY76534.1"/>
    <property type="molecule type" value="Genomic_DNA"/>
</dbReference>
<feature type="non-terminal residue" evidence="2">
    <location>
        <position position="50"/>
    </location>
</feature>
<proteinExistence type="predicted"/>
<keyword evidence="3" id="KW-1185">Reference proteome</keyword>
<comment type="caution">
    <text evidence="2">The sequence shown here is derived from an EMBL/GenBank/DDBJ whole genome shotgun (WGS) entry which is preliminary data.</text>
</comment>
<gene>
    <name evidence="2" type="ORF">CEXT_162111</name>
</gene>
<evidence type="ECO:0000313" key="2">
    <source>
        <dbReference type="EMBL" id="GIY76534.1"/>
    </source>
</evidence>
<dbReference type="Proteomes" id="UP001054945">
    <property type="component" value="Unassembled WGS sequence"/>
</dbReference>
<evidence type="ECO:0000256" key="1">
    <source>
        <dbReference type="SAM" id="MobiDB-lite"/>
    </source>
</evidence>
<dbReference type="AlphaFoldDB" id="A0AAV4W3T3"/>
<feature type="region of interest" description="Disordered" evidence="1">
    <location>
        <begin position="24"/>
        <end position="50"/>
    </location>
</feature>